<organism evidence="1 2">
    <name type="scientific">Actinoplanes italicus</name>
    <dbReference type="NCBI Taxonomy" id="113567"/>
    <lineage>
        <taxon>Bacteria</taxon>
        <taxon>Bacillati</taxon>
        <taxon>Actinomycetota</taxon>
        <taxon>Actinomycetes</taxon>
        <taxon>Micromonosporales</taxon>
        <taxon>Micromonosporaceae</taxon>
        <taxon>Actinoplanes</taxon>
    </lineage>
</organism>
<protein>
    <submittedName>
        <fullName evidence="1">Uncharacterized protein</fullName>
    </submittedName>
</protein>
<accession>A0A2T0JI87</accession>
<dbReference type="RefSeq" id="WP_106330923.1">
    <property type="nucleotide sequence ID" value="NZ_BOMO01000163.1"/>
</dbReference>
<dbReference type="EMBL" id="PVMZ01000042">
    <property type="protein sequence ID" value="PRX07357.1"/>
    <property type="molecule type" value="Genomic_DNA"/>
</dbReference>
<dbReference type="AlphaFoldDB" id="A0A2T0JI87"/>
<dbReference type="Proteomes" id="UP000239415">
    <property type="component" value="Unassembled WGS sequence"/>
</dbReference>
<reference evidence="1 2" key="1">
    <citation type="submission" date="2018-03" db="EMBL/GenBank/DDBJ databases">
        <title>Genomic Encyclopedia of Archaeal and Bacterial Type Strains, Phase II (KMG-II): from individual species to whole genera.</title>
        <authorList>
            <person name="Goeker M."/>
        </authorList>
    </citation>
    <scope>NUCLEOTIDE SEQUENCE [LARGE SCALE GENOMIC DNA]</scope>
    <source>
        <strain evidence="1 2">DSM 43146</strain>
    </source>
</reference>
<keyword evidence="2" id="KW-1185">Reference proteome</keyword>
<proteinExistence type="predicted"/>
<name>A0A2T0JI87_9ACTN</name>
<evidence type="ECO:0000313" key="2">
    <source>
        <dbReference type="Proteomes" id="UP000239415"/>
    </source>
</evidence>
<gene>
    <name evidence="1" type="ORF">CLV67_14232</name>
</gene>
<dbReference type="OrthoDB" id="3298761at2"/>
<comment type="caution">
    <text evidence="1">The sequence shown here is derived from an EMBL/GenBank/DDBJ whole genome shotgun (WGS) entry which is preliminary data.</text>
</comment>
<sequence length="112" mass="11994">MTWIKNNSGEYAWVDDPDQAAVWTRVRGWSEAGEPGLADRIHVVHPEFGHGNPLPAEALASGWAAMGWEPGPPPEPVDLTRDVPVQITADVTPYVPAIKNITSAGGGAENEE</sequence>
<evidence type="ECO:0000313" key="1">
    <source>
        <dbReference type="EMBL" id="PRX07357.1"/>
    </source>
</evidence>